<dbReference type="GO" id="GO:0043495">
    <property type="term" value="F:protein-membrane adaptor activity"/>
    <property type="evidence" value="ECO:0007669"/>
    <property type="project" value="TreeGrafter"/>
</dbReference>
<keyword evidence="2" id="KW-0472">Membrane</keyword>
<dbReference type="GO" id="GO:0071816">
    <property type="term" value="P:tail-anchored membrane protein insertion into ER membrane"/>
    <property type="evidence" value="ECO:0007669"/>
    <property type="project" value="TreeGrafter"/>
</dbReference>
<comment type="caution">
    <text evidence="3">The sequence shown here is derived from an EMBL/GenBank/DDBJ whole genome shotgun (WGS) entry which is preliminary data.</text>
</comment>
<feature type="transmembrane region" description="Helical" evidence="2">
    <location>
        <begin position="12"/>
        <end position="29"/>
    </location>
</feature>
<reference evidence="3" key="1">
    <citation type="journal article" date="2021" name="Proc. Natl. Acad. Sci. U.S.A.">
        <title>Three genomes in the algal genus Volvox reveal the fate of a haploid sex-determining region after a transition to homothallism.</title>
        <authorList>
            <person name="Yamamoto K."/>
            <person name="Hamaji T."/>
            <person name="Kawai-Toyooka H."/>
            <person name="Matsuzaki R."/>
            <person name="Takahashi F."/>
            <person name="Nishimura Y."/>
            <person name="Kawachi M."/>
            <person name="Noguchi H."/>
            <person name="Minakuchi Y."/>
            <person name="Umen J.G."/>
            <person name="Toyoda A."/>
            <person name="Nozaki H."/>
        </authorList>
    </citation>
    <scope>NUCLEOTIDE SEQUENCE</scope>
    <source>
        <strain evidence="3">NIES-3780</strain>
    </source>
</reference>
<sequence length="216" mass="22703">MAASLSTGPWFVILSFATFVVINGASWLARRHKTITLGSRRAQLTAEITFLRREAAKLNTPSTYARCAKYQRLANAKDRDLAELDADPAVPGVADRLILLGRAVKVLMFCAATLGMWDAPVAQVVPTAIVAPLSRLLAFPHGGELAAFGAVTITPWLLLVDAATEAIVRASFPAAEIGAGAVGLDAAVTERLAKEAEATGRSRSLLPQAAPTPSSS</sequence>
<organism evidence="3 4">
    <name type="scientific">Volvox africanus</name>
    <dbReference type="NCBI Taxonomy" id="51714"/>
    <lineage>
        <taxon>Eukaryota</taxon>
        <taxon>Viridiplantae</taxon>
        <taxon>Chlorophyta</taxon>
        <taxon>core chlorophytes</taxon>
        <taxon>Chlorophyceae</taxon>
        <taxon>CS clade</taxon>
        <taxon>Chlamydomonadales</taxon>
        <taxon>Volvocaceae</taxon>
        <taxon>Volvox</taxon>
    </lineage>
</organism>
<dbReference type="EMBL" id="BNCO01000054">
    <property type="protein sequence ID" value="GIL62967.1"/>
    <property type="molecule type" value="Genomic_DNA"/>
</dbReference>
<gene>
    <name evidence="3" type="ORF">Vafri_17134</name>
</gene>
<feature type="region of interest" description="Disordered" evidence="1">
    <location>
        <begin position="197"/>
        <end position="216"/>
    </location>
</feature>
<proteinExistence type="predicted"/>
<dbReference type="PANTHER" id="PTHR42650:SF1">
    <property type="entry name" value="GUIDED ENTRY OF TAIL-ANCHORED PROTEINS FACTOR 1"/>
    <property type="match status" value="1"/>
</dbReference>
<keyword evidence="2" id="KW-0812">Transmembrane</keyword>
<keyword evidence="2" id="KW-1133">Transmembrane helix</keyword>
<evidence type="ECO:0000313" key="4">
    <source>
        <dbReference type="Proteomes" id="UP000747399"/>
    </source>
</evidence>
<name>A0A8J4BPM9_9CHLO</name>
<dbReference type="PANTHER" id="PTHR42650">
    <property type="entry name" value="TAIL-ANCHORED PROTEIN INSERTION RECEPTOR WRB"/>
    <property type="match status" value="1"/>
</dbReference>
<evidence type="ECO:0000256" key="2">
    <source>
        <dbReference type="SAM" id="Phobius"/>
    </source>
</evidence>
<dbReference type="GO" id="GO:0043529">
    <property type="term" value="C:GET complex"/>
    <property type="evidence" value="ECO:0007669"/>
    <property type="project" value="TreeGrafter"/>
</dbReference>
<evidence type="ECO:0000313" key="3">
    <source>
        <dbReference type="EMBL" id="GIL62967.1"/>
    </source>
</evidence>
<dbReference type="Proteomes" id="UP000747399">
    <property type="component" value="Unassembled WGS sequence"/>
</dbReference>
<dbReference type="AlphaFoldDB" id="A0A8J4BPM9"/>
<keyword evidence="4" id="KW-1185">Reference proteome</keyword>
<evidence type="ECO:0000256" key="1">
    <source>
        <dbReference type="SAM" id="MobiDB-lite"/>
    </source>
</evidence>
<protein>
    <submittedName>
        <fullName evidence="3">Uncharacterized protein</fullName>
    </submittedName>
</protein>
<accession>A0A8J4BPM9</accession>